<comment type="caution">
    <text evidence="2">The sequence shown here is derived from an EMBL/GenBank/DDBJ whole genome shotgun (WGS) entry which is preliminary data.</text>
</comment>
<dbReference type="GeneID" id="300582289"/>
<accession>A0ABY2GNT3</accession>
<gene>
    <name evidence="2" type="ORF">CCMA1212_010811</name>
</gene>
<evidence type="ECO:0008006" key="4">
    <source>
        <dbReference type="Google" id="ProtNLM"/>
    </source>
</evidence>
<reference evidence="2 3" key="1">
    <citation type="submission" date="2018-01" db="EMBL/GenBank/DDBJ databases">
        <title>Genome characterization of the sugarcane-associated fungus Trichoderma ghanense CCMA-1212 and their application in lignocelulose bioconversion.</title>
        <authorList>
            <person name="Steindorff A.S."/>
            <person name="Mendes T.D."/>
            <person name="Vilela E.S.D."/>
            <person name="Rodrigues D.S."/>
            <person name="Formighieri E.F."/>
            <person name="Melo I.S."/>
            <person name="Favaro L.C.L."/>
        </authorList>
    </citation>
    <scope>NUCLEOTIDE SEQUENCE [LARGE SCALE GENOMIC DNA]</scope>
    <source>
        <strain evidence="2 3">CCMA-1212</strain>
    </source>
</reference>
<keyword evidence="3" id="KW-1185">Reference proteome</keyword>
<proteinExistence type="predicted"/>
<feature type="signal peptide" evidence="1">
    <location>
        <begin position="1"/>
        <end position="20"/>
    </location>
</feature>
<dbReference type="EMBL" id="PPTA01000033">
    <property type="protein sequence ID" value="TFA97469.1"/>
    <property type="molecule type" value="Genomic_DNA"/>
</dbReference>
<feature type="chain" id="PRO_5046603333" description="Lysine-specific metallo-endopeptidase domain-containing protein" evidence="1">
    <location>
        <begin position="21"/>
        <end position="396"/>
    </location>
</feature>
<sequence length="396" mass="44391">MALPFFFFVKLFTLLALTLGASSMPADLPTANRTSVFSRGKNAKQDTSLECQNEHLISYIEEALIDAGLIMENALADLDMLIDMFVPDGSGALLPNKKVVEYRSFDEQNVFSSYNFIIHRLADPDRPGTRRDAYQAVLHTPVAYAMRNALHKYNLGLGDPGAFNLRIHCDESEFMYERLLDGQNYTDADDGGYILAQDTSPTGEDPGERRFVRVEQVCALSRTGRGNEWRSFGSFKVRTDPQMAAYVTVTSEPDVFDDHLTICPGYHQQFMDEDKWNIDDGLDLSRLHVPRDGTPTAYQKAALTKLMSREAGLPWLSNSLVQTLIHELTHARAFTPPGRSLGTAASRRCLYDVAKGLDGLDDEGRAQGHMDAGEMPIDWTPYPHKYGYTNRVTTWL</sequence>
<protein>
    <recommendedName>
        <fullName evidence="4">Lysine-specific metallo-endopeptidase domain-containing protein</fullName>
    </recommendedName>
</protein>
<name>A0ABY2GNT3_9HYPO</name>
<dbReference type="RefSeq" id="XP_073553671.1">
    <property type="nucleotide sequence ID" value="XM_073707839.1"/>
</dbReference>
<evidence type="ECO:0000256" key="1">
    <source>
        <dbReference type="SAM" id="SignalP"/>
    </source>
</evidence>
<dbReference type="Proteomes" id="UP001642720">
    <property type="component" value="Unassembled WGS sequence"/>
</dbReference>
<organism evidence="2 3">
    <name type="scientific">Trichoderma ghanense</name>
    <dbReference type="NCBI Taxonomy" id="65468"/>
    <lineage>
        <taxon>Eukaryota</taxon>
        <taxon>Fungi</taxon>
        <taxon>Dikarya</taxon>
        <taxon>Ascomycota</taxon>
        <taxon>Pezizomycotina</taxon>
        <taxon>Sordariomycetes</taxon>
        <taxon>Hypocreomycetidae</taxon>
        <taxon>Hypocreales</taxon>
        <taxon>Hypocreaceae</taxon>
        <taxon>Trichoderma</taxon>
    </lineage>
</organism>
<keyword evidence="1" id="KW-0732">Signal</keyword>
<evidence type="ECO:0000313" key="3">
    <source>
        <dbReference type="Proteomes" id="UP001642720"/>
    </source>
</evidence>
<evidence type="ECO:0000313" key="2">
    <source>
        <dbReference type="EMBL" id="TFA97469.1"/>
    </source>
</evidence>